<comment type="similarity">
    <text evidence="1">Belongs to the carbohydrate kinase PfkB family.</text>
</comment>
<dbReference type="AlphaFoldDB" id="A0A401ZLF0"/>
<keyword evidence="6" id="KW-1185">Reference proteome</keyword>
<dbReference type="PANTHER" id="PTHR43085:SF49">
    <property type="entry name" value="5-DEHYDRO-2-DEOXYGLUCONOKINASE"/>
    <property type="match status" value="1"/>
</dbReference>
<evidence type="ECO:0000256" key="2">
    <source>
        <dbReference type="ARBA" id="ARBA00022679"/>
    </source>
</evidence>
<dbReference type="EMBL" id="BIFQ01000001">
    <property type="protein sequence ID" value="GCE07652.1"/>
    <property type="molecule type" value="Genomic_DNA"/>
</dbReference>
<evidence type="ECO:0000259" key="4">
    <source>
        <dbReference type="Pfam" id="PF00294"/>
    </source>
</evidence>
<dbReference type="Proteomes" id="UP000287224">
    <property type="component" value="Unassembled WGS sequence"/>
</dbReference>
<organism evidence="5 6">
    <name type="scientific">Dictyobacter aurantiacus</name>
    <dbReference type="NCBI Taxonomy" id="1936993"/>
    <lineage>
        <taxon>Bacteria</taxon>
        <taxon>Bacillati</taxon>
        <taxon>Chloroflexota</taxon>
        <taxon>Ktedonobacteria</taxon>
        <taxon>Ktedonobacterales</taxon>
        <taxon>Dictyobacteraceae</taxon>
        <taxon>Dictyobacter</taxon>
    </lineage>
</organism>
<dbReference type="InterPro" id="IPR011611">
    <property type="entry name" value="PfkB_dom"/>
</dbReference>
<dbReference type="InterPro" id="IPR002173">
    <property type="entry name" value="Carboh/pur_kinase_PfkB_CS"/>
</dbReference>
<dbReference type="RefSeq" id="WP_126599085.1">
    <property type="nucleotide sequence ID" value="NZ_BIFQ01000001.1"/>
</dbReference>
<sequence length="342" mass="36696">METQQKFDVITMGRSSIDLYSNDIGAPFVDISSFAAYVGGCPTNISVGTRRLGLNVALLTAVGDDQVGDFILHFLKREGVDTQFISRKPGLRSSAVVLGIEPPDRFPLTYYRENCADIALTIDDVLATPITEARALLISGTGLCKEPSRSSTLLAAELARQAGVTVMLDIDFRPDQWHDARAFGITLRSALRLVDVVIGTEDEINAVMLTEASQVNLTHSQVSDARVSGDSLAAIQAMLKLGPDLVIQKRGAGSSLIHTISDGVIAEPLEVPGFPVEVKNILGAGDGFASGVLYGFVNGWDWYKTVRLANACGAILVTQHGCANFMPTHDEVMTFIQNHGGF</sequence>
<accession>A0A401ZLF0</accession>
<dbReference type="Gene3D" id="3.40.1190.20">
    <property type="match status" value="1"/>
</dbReference>
<proteinExistence type="inferred from homology"/>
<dbReference type="NCBIfam" id="TIGR04382">
    <property type="entry name" value="myo_inos_iolC_N"/>
    <property type="match status" value="1"/>
</dbReference>
<keyword evidence="2" id="KW-0808">Transferase</keyword>
<dbReference type="InterPro" id="IPR050306">
    <property type="entry name" value="PfkB_Carbo_kinase"/>
</dbReference>
<protein>
    <recommendedName>
        <fullName evidence="4">Carbohydrate kinase PfkB domain-containing protein</fullName>
    </recommendedName>
</protein>
<gene>
    <name evidence="5" type="ORF">KDAU_49810</name>
</gene>
<dbReference type="GO" id="GO:0016301">
    <property type="term" value="F:kinase activity"/>
    <property type="evidence" value="ECO:0007669"/>
    <property type="project" value="UniProtKB-KW"/>
</dbReference>
<name>A0A401ZLF0_9CHLR</name>
<feature type="domain" description="Carbohydrate kinase PfkB" evidence="4">
    <location>
        <begin position="9"/>
        <end position="328"/>
    </location>
</feature>
<dbReference type="CDD" id="cd01166">
    <property type="entry name" value="KdgK"/>
    <property type="match status" value="1"/>
</dbReference>
<comment type="caution">
    <text evidence="5">The sequence shown here is derived from an EMBL/GenBank/DDBJ whole genome shotgun (WGS) entry which is preliminary data.</text>
</comment>
<dbReference type="InterPro" id="IPR030830">
    <property type="entry name" value="Myo_inos_IolC"/>
</dbReference>
<evidence type="ECO:0000313" key="5">
    <source>
        <dbReference type="EMBL" id="GCE07652.1"/>
    </source>
</evidence>
<evidence type="ECO:0000313" key="6">
    <source>
        <dbReference type="Proteomes" id="UP000287224"/>
    </source>
</evidence>
<reference evidence="6" key="1">
    <citation type="submission" date="2018-12" db="EMBL/GenBank/DDBJ databases">
        <title>Tengunoibacter tsumagoiensis gen. nov., sp. nov., Dictyobacter kobayashii sp. nov., D. alpinus sp. nov., and D. joshuensis sp. nov. and description of Dictyobacteraceae fam. nov. within the order Ktedonobacterales isolated from Tengu-no-mugimeshi.</title>
        <authorList>
            <person name="Wang C.M."/>
            <person name="Zheng Y."/>
            <person name="Sakai Y."/>
            <person name="Toyoda A."/>
            <person name="Minakuchi Y."/>
            <person name="Abe K."/>
            <person name="Yokota A."/>
            <person name="Yabe S."/>
        </authorList>
    </citation>
    <scope>NUCLEOTIDE SEQUENCE [LARGE SCALE GENOMIC DNA]</scope>
    <source>
        <strain evidence="6">S-27</strain>
    </source>
</reference>
<dbReference type="Pfam" id="PF00294">
    <property type="entry name" value="PfkB"/>
    <property type="match status" value="1"/>
</dbReference>
<dbReference type="InterPro" id="IPR029056">
    <property type="entry name" value="Ribokinase-like"/>
</dbReference>
<evidence type="ECO:0000256" key="1">
    <source>
        <dbReference type="ARBA" id="ARBA00010688"/>
    </source>
</evidence>
<dbReference type="OrthoDB" id="9813569at2"/>
<keyword evidence="3" id="KW-0418">Kinase</keyword>
<dbReference type="SUPFAM" id="SSF53613">
    <property type="entry name" value="Ribokinase-like"/>
    <property type="match status" value="1"/>
</dbReference>
<dbReference type="PROSITE" id="PS00583">
    <property type="entry name" value="PFKB_KINASES_1"/>
    <property type="match status" value="1"/>
</dbReference>
<dbReference type="PANTHER" id="PTHR43085">
    <property type="entry name" value="HEXOKINASE FAMILY MEMBER"/>
    <property type="match status" value="1"/>
</dbReference>
<evidence type="ECO:0000256" key="3">
    <source>
        <dbReference type="ARBA" id="ARBA00022777"/>
    </source>
</evidence>